<gene>
    <name evidence="1" type="ORF">CWATWH0003_3892</name>
</gene>
<sequence>MIMHIYGSCRSRLDFSDWGAVVSSGGSATAGLTVNIYAQIGTRAGKNLLSAAKNITIEPGDKLTLTINEDAIKSGEDAFEIIFSAENTTASDAAQIAKIKLRDSDQVTKRTLPISLELTLDSHLALAATIATSNDLPDNPVNGQMRQIGADYYEYDSEALAGDYQSGSGYWKQVDQTFSTYLSATNASGGCDYPQSLITGLKFAPPVYPGDGSDHTPLRIWLLNGLSEDGQAQIPIGSAIALETKVNDSTQLATSLSGGIKVRVLGYVRRSTGFLDTSIAEANIEYNWEPNSPLFNLTTALPRGYALAVEIILSFLKSQLRGGITGGESISTILYTQGKLGNYNPIGFFTGNAIASLDDRMRILPTIGGFKRASGLAIINNYVTPRLGEDSYPVVVADTADQQIALSGVLAGDAFVYQSGSPIPSSQGLRAKFSTVTGEQTPSDWSNPVTLVTGQILQLTIDHPANSEGFATIRGDYPDSLIAGLNTEFTAPYFRLFLEIDGTIYQSDTLTLAAQTDTQQITIDAVNGFSVIGSLPSQPDSAFGFWNYGARTLASATGSGSLTTGVSIRFALAYAYPSPNLVLTKIAHEGLEEISYTLIEAITRSGAYGKVSSEGLEKTQRGTLDFNDPLVSISDDPLNDRTRISLPAVRNVYFSTSAPTVDDDGASGYRQGDRWHYYTGSILNASYVCLGAANGAALWPSLGTGENSQGSGLSTEETLTALKALTGVANNSVYLLASTNNIYRYDASSTATPNDDKVIITAEKNQNPLLAGRFLKVGTFSASEITPTTARNFVTDAELLLIDTIADKAEENHLHITSKGSLLTSNGTAHTQFPVPDGKYVMGDGSTESGLIAVDPPGSIATRTKASYTQPSLNQTVILQFSSTQNFVANQTYVAIETGGIYLITNIGNATTATAEYKGFGVNPTTQVQTNRKVSLTGRPGDPGASALTLTVESFTTPAISEEVTIDVISATGANLGSFVDISTAGNYKVTGKDETANPNTLTVENLGGNNTSAGVTIAANSQVTVAGPPGPIGSVAATSSINYQGAIPPPNTEGNQWKTFIDSLNNNKYSFKENSNGLVKIFAFISDILATTLTGLSLPLNPTEILATDTIIEALGKAQKYFVDFLTTFNVADKLVKLDANGFIPKLNGSKITENVIHPVAIDIVADGTYRILAYPSTVVENIRYDGIYDLKTDNNVGTLSIAIDGTFITEFDNLSVTTTGANYTTTGENVLHPGDSLFIILNNSDTSNPMTKLSFTLYGVKNP</sequence>
<organism evidence="1 2">
    <name type="scientific">Crocosphaera watsonii WH 0003</name>
    <dbReference type="NCBI Taxonomy" id="423471"/>
    <lineage>
        <taxon>Bacteria</taxon>
        <taxon>Bacillati</taxon>
        <taxon>Cyanobacteriota</taxon>
        <taxon>Cyanophyceae</taxon>
        <taxon>Oscillatoriophycideae</taxon>
        <taxon>Chroococcales</taxon>
        <taxon>Aphanothecaceae</taxon>
        <taxon>Crocosphaera</taxon>
    </lineage>
</organism>
<dbReference type="EMBL" id="AESD01000595">
    <property type="protein sequence ID" value="EHJ11357.1"/>
    <property type="molecule type" value="Genomic_DNA"/>
</dbReference>
<proteinExistence type="predicted"/>
<comment type="caution">
    <text evidence="1">The sequence shown here is derived from an EMBL/GenBank/DDBJ whole genome shotgun (WGS) entry which is preliminary data.</text>
</comment>
<evidence type="ECO:0000313" key="2">
    <source>
        <dbReference type="Proteomes" id="UP000003477"/>
    </source>
</evidence>
<reference evidence="1 2" key="1">
    <citation type="journal article" date="2011" name="Front. Microbiol.">
        <title>Two Strains of Crocosphaera watsonii with Highly Conserved Genomes are Distinguished by Strain-Specific Features.</title>
        <authorList>
            <person name="Bench S.R."/>
            <person name="Ilikchyan I.N."/>
            <person name="Tripp H.J."/>
            <person name="Zehr J.P."/>
        </authorList>
    </citation>
    <scope>NUCLEOTIDE SEQUENCE [LARGE SCALE GENOMIC DNA]</scope>
    <source>
        <strain evidence="1 2">WH 0003</strain>
    </source>
</reference>
<dbReference type="AlphaFoldDB" id="G5J8X2"/>
<protein>
    <submittedName>
        <fullName evidence="1">Uncharacterized protein</fullName>
    </submittedName>
</protein>
<name>G5J8X2_CROWT</name>
<dbReference type="Proteomes" id="UP000003477">
    <property type="component" value="Unassembled WGS sequence"/>
</dbReference>
<accession>G5J8X2</accession>
<dbReference type="PATRIC" id="fig|423471.3.peg.3647"/>
<evidence type="ECO:0000313" key="1">
    <source>
        <dbReference type="EMBL" id="EHJ11357.1"/>
    </source>
</evidence>